<reference evidence="2" key="1">
    <citation type="journal article" date="2023" name="Mol. Ecol. Resour.">
        <title>Chromosome-level genome assembly of a triploid poplar Populus alba 'Berolinensis'.</title>
        <authorList>
            <person name="Chen S."/>
            <person name="Yu Y."/>
            <person name="Wang X."/>
            <person name="Wang S."/>
            <person name="Zhang T."/>
            <person name="Zhou Y."/>
            <person name="He R."/>
            <person name="Meng N."/>
            <person name="Wang Y."/>
            <person name="Liu W."/>
            <person name="Liu Z."/>
            <person name="Liu J."/>
            <person name="Guo Q."/>
            <person name="Huang H."/>
            <person name="Sederoff R.R."/>
            <person name="Wang G."/>
            <person name="Qu G."/>
            <person name="Chen S."/>
        </authorList>
    </citation>
    <scope>NUCLEOTIDE SEQUENCE</scope>
    <source>
        <strain evidence="2">SC-2020</strain>
    </source>
</reference>
<name>A0AAD6VZF7_9ROSI</name>
<evidence type="ECO:0000313" key="3">
    <source>
        <dbReference type="Proteomes" id="UP001164929"/>
    </source>
</evidence>
<gene>
    <name evidence="2" type="ORF">NC653_016454</name>
</gene>
<keyword evidence="3" id="KW-1185">Reference proteome</keyword>
<dbReference type="Proteomes" id="UP001164929">
    <property type="component" value="Chromosome 6"/>
</dbReference>
<dbReference type="AlphaFoldDB" id="A0AAD6VZF7"/>
<feature type="compositionally biased region" description="Polar residues" evidence="1">
    <location>
        <begin position="40"/>
        <end position="49"/>
    </location>
</feature>
<protein>
    <submittedName>
        <fullName evidence="2">Uncharacterized protein</fullName>
    </submittedName>
</protein>
<comment type="caution">
    <text evidence="2">The sequence shown here is derived from an EMBL/GenBank/DDBJ whole genome shotgun (WGS) entry which is preliminary data.</text>
</comment>
<organism evidence="2 3">
    <name type="scientific">Populus alba x Populus x berolinensis</name>
    <dbReference type="NCBI Taxonomy" id="444605"/>
    <lineage>
        <taxon>Eukaryota</taxon>
        <taxon>Viridiplantae</taxon>
        <taxon>Streptophyta</taxon>
        <taxon>Embryophyta</taxon>
        <taxon>Tracheophyta</taxon>
        <taxon>Spermatophyta</taxon>
        <taxon>Magnoliopsida</taxon>
        <taxon>eudicotyledons</taxon>
        <taxon>Gunneridae</taxon>
        <taxon>Pentapetalae</taxon>
        <taxon>rosids</taxon>
        <taxon>fabids</taxon>
        <taxon>Malpighiales</taxon>
        <taxon>Salicaceae</taxon>
        <taxon>Saliceae</taxon>
        <taxon>Populus</taxon>
    </lineage>
</organism>
<accession>A0AAD6VZF7</accession>
<proteinExistence type="predicted"/>
<feature type="region of interest" description="Disordered" evidence="1">
    <location>
        <begin position="24"/>
        <end position="49"/>
    </location>
</feature>
<sequence>MATRKLLRSKRKRNYLWRWSQKEWGGQNKGRRTKNKSREASQSSRHFKL</sequence>
<evidence type="ECO:0000313" key="2">
    <source>
        <dbReference type="EMBL" id="KAJ6993332.1"/>
    </source>
</evidence>
<evidence type="ECO:0000256" key="1">
    <source>
        <dbReference type="SAM" id="MobiDB-lite"/>
    </source>
</evidence>
<dbReference type="EMBL" id="JAQIZT010000006">
    <property type="protein sequence ID" value="KAJ6993332.1"/>
    <property type="molecule type" value="Genomic_DNA"/>
</dbReference>